<dbReference type="PANTHER" id="PTHR12619:SF5">
    <property type="entry name" value="TRANSCRIPTION FACTOR RFX4"/>
    <property type="match status" value="1"/>
</dbReference>
<dbReference type="GO" id="GO:0000981">
    <property type="term" value="F:DNA-binding transcription factor activity, RNA polymerase II-specific"/>
    <property type="evidence" value="ECO:0007669"/>
    <property type="project" value="TreeGrafter"/>
</dbReference>
<feature type="compositionally biased region" description="Polar residues" evidence="2">
    <location>
        <begin position="496"/>
        <end position="517"/>
    </location>
</feature>
<reference evidence="4" key="2">
    <citation type="journal article" date="2018" name="Environ. Sci. Technol.">
        <title>The Toxicogenome of Hyalella azteca: A Model for Sediment Ecotoxicology and Evolutionary Toxicology.</title>
        <authorList>
            <person name="Poynton H.C."/>
            <person name="Hasenbein S."/>
            <person name="Benoit J.B."/>
            <person name="Sepulveda M.S."/>
            <person name="Poelchau M.F."/>
            <person name="Hughes D.S.T."/>
            <person name="Murali S.C."/>
            <person name="Chen S."/>
            <person name="Glastad K.M."/>
            <person name="Goodisman M.A.D."/>
            <person name="Werren J.H."/>
            <person name="Vineis J.H."/>
            <person name="Bowen J.L."/>
            <person name="Friedrich M."/>
            <person name="Jones J."/>
            <person name="Robertson H.M."/>
            <person name="Feyereisen R."/>
            <person name="Mechler-Hickson A."/>
            <person name="Mathers N."/>
            <person name="Lee C.E."/>
            <person name="Colbourne J.K."/>
            <person name="Biales A."/>
            <person name="Johnston J.S."/>
            <person name="Wellborn G.A."/>
            <person name="Rosendale A.J."/>
            <person name="Cridge A.G."/>
            <person name="Munoz-Torres M.C."/>
            <person name="Bain P.A."/>
            <person name="Manny A.R."/>
            <person name="Major K.M."/>
            <person name="Lambert F.N."/>
            <person name="Vulpe C.D."/>
            <person name="Tuck P."/>
            <person name="Blalock B.J."/>
            <person name="Lin Y.Y."/>
            <person name="Smith M.E."/>
            <person name="Ochoa-Acuna H."/>
            <person name="Chen M.M."/>
            <person name="Childers C.P."/>
            <person name="Qu J."/>
            <person name="Dugan S."/>
            <person name="Lee S.L."/>
            <person name="Chao H."/>
            <person name="Dinh H."/>
            <person name="Han Y."/>
            <person name="Doddapaneni H."/>
            <person name="Worley K.C."/>
            <person name="Muzny D.M."/>
            <person name="Gibbs R.A."/>
            <person name="Richards S."/>
        </authorList>
    </citation>
    <scope>NUCLEOTIDE SEQUENCE</scope>
    <source>
        <strain evidence="4">HAZT.00-mixed</strain>
        <tissue evidence="4">Whole organism</tissue>
    </source>
</reference>
<feature type="region of interest" description="Disordered" evidence="2">
    <location>
        <begin position="496"/>
        <end position="526"/>
    </location>
</feature>
<evidence type="ECO:0000313" key="5">
    <source>
        <dbReference type="Proteomes" id="UP000694843"/>
    </source>
</evidence>
<reference evidence="4" key="3">
    <citation type="submission" date="2019-06" db="EMBL/GenBank/DDBJ databases">
        <authorList>
            <person name="Poynton C."/>
            <person name="Hasenbein S."/>
            <person name="Benoit J.B."/>
            <person name="Sepulveda M.S."/>
            <person name="Poelchau M.F."/>
            <person name="Murali S.C."/>
            <person name="Chen S."/>
            <person name="Glastad K.M."/>
            <person name="Werren J.H."/>
            <person name="Vineis J.H."/>
            <person name="Bowen J.L."/>
            <person name="Friedrich M."/>
            <person name="Jones J."/>
            <person name="Robertson H.M."/>
            <person name="Feyereisen R."/>
            <person name="Mechler-Hickson A."/>
            <person name="Mathers N."/>
            <person name="Lee C.E."/>
            <person name="Colbourne J.K."/>
            <person name="Biales A."/>
            <person name="Johnston J.S."/>
            <person name="Wellborn G.A."/>
            <person name="Rosendale A.J."/>
            <person name="Cridge A.G."/>
            <person name="Munoz-Torres M.C."/>
            <person name="Bain P.A."/>
            <person name="Manny A.R."/>
            <person name="Major K.M."/>
            <person name="Lambert F.N."/>
            <person name="Vulpe C.D."/>
            <person name="Tuck P."/>
            <person name="Blalock B.J."/>
            <person name="Lin Y.-Y."/>
            <person name="Smith M.E."/>
            <person name="Ochoa-Acuna H."/>
            <person name="Chen M.-J.M."/>
            <person name="Childers C.P."/>
            <person name="Qu J."/>
            <person name="Dugan S."/>
            <person name="Lee S.L."/>
            <person name="Chao H."/>
            <person name="Dinh H."/>
            <person name="Han Y."/>
            <person name="Doddapaneni H."/>
            <person name="Worley K.C."/>
            <person name="Muzny D.M."/>
            <person name="Gibbs R.A."/>
            <person name="Richards S."/>
        </authorList>
    </citation>
    <scope>NUCLEOTIDE SEQUENCE</scope>
    <source>
        <strain evidence="4">HAZT.00-mixed</strain>
        <tissue evidence="4">Whole organism</tissue>
    </source>
</reference>
<evidence type="ECO:0000313" key="4">
    <source>
        <dbReference type="EMBL" id="KAA0201076.1"/>
    </source>
</evidence>
<dbReference type="AlphaFoldDB" id="A0A6A0H7G0"/>
<dbReference type="Proteomes" id="UP000694843">
    <property type="component" value="Unplaced"/>
</dbReference>
<feature type="compositionally biased region" description="Low complexity" evidence="2">
    <location>
        <begin position="764"/>
        <end position="776"/>
    </location>
</feature>
<dbReference type="InterPro" id="IPR003150">
    <property type="entry name" value="DNA-bd_RFX"/>
</dbReference>
<feature type="region of interest" description="Disordered" evidence="2">
    <location>
        <begin position="756"/>
        <end position="776"/>
    </location>
</feature>
<keyword evidence="5" id="KW-1185">Reference proteome</keyword>
<proteinExistence type="predicted"/>
<dbReference type="RefSeq" id="XP_018008217.1">
    <property type="nucleotide sequence ID" value="XM_018152728.2"/>
</dbReference>
<dbReference type="GeneID" id="108665925"/>
<feature type="region of interest" description="Disordered" evidence="2">
    <location>
        <begin position="96"/>
        <end position="115"/>
    </location>
</feature>
<dbReference type="PROSITE" id="PS51526">
    <property type="entry name" value="RFX_DBD"/>
    <property type="match status" value="3"/>
</dbReference>
<feature type="region of interest" description="Disordered" evidence="2">
    <location>
        <begin position="226"/>
        <end position="259"/>
    </location>
</feature>
<dbReference type="Proteomes" id="UP000711488">
    <property type="component" value="Unassembled WGS sequence"/>
</dbReference>
<evidence type="ECO:0000313" key="6">
    <source>
        <dbReference type="RefSeq" id="XP_018008217.1"/>
    </source>
</evidence>
<dbReference type="Pfam" id="PF02257">
    <property type="entry name" value="RFX_DNA_binding"/>
    <property type="match status" value="5"/>
</dbReference>
<name>A0A6A0H7G0_HYAAZ</name>
<organism evidence="4">
    <name type="scientific">Hyalella azteca</name>
    <name type="common">Amphipod</name>
    <dbReference type="NCBI Taxonomy" id="294128"/>
    <lineage>
        <taxon>Eukaryota</taxon>
        <taxon>Metazoa</taxon>
        <taxon>Ecdysozoa</taxon>
        <taxon>Arthropoda</taxon>
        <taxon>Crustacea</taxon>
        <taxon>Multicrustacea</taxon>
        <taxon>Malacostraca</taxon>
        <taxon>Eumalacostraca</taxon>
        <taxon>Peracarida</taxon>
        <taxon>Amphipoda</taxon>
        <taxon>Senticaudata</taxon>
        <taxon>Talitrida</taxon>
        <taxon>Talitroidea</taxon>
        <taxon>Hyalellidae</taxon>
        <taxon>Hyalella</taxon>
    </lineage>
</organism>
<feature type="domain" description="RFX-type winged-helix" evidence="3">
    <location>
        <begin position="17"/>
        <end position="92"/>
    </location>
</feature>
<feature type="domain" description="RFX-type winged-helix" evidence="3">
    <location>
        <begin position="667"/>
        <end position="742"/>
    </location>
</feature>
<reference evidence="4" key="1">
    <citation type="submission" date="2014-08" db="EMBL/GenBank/DDBJ databases">
        <authorList>
            <person name="Murali S."/>
            <person name="Richards S."/>
            <person name="Bandaranaike D."/>
            <person name="Bellair M."/>
            <person name="Blankenburg K."/>
            <person name="Chao H."/>
            <person name="Dinh H."/>
            <person name="Doddapaneni H."/>
            <person name="Dugan-Rocha S."/>
            <person name="Elkadiri S."/>
            <person name="Gnanaolivu R."/>
            <person name="Hughes D."/>
            <person name="Lee S."/>
            <person name="Li M."/>
            <person name="Ming W."/>
            <person name="Munidasa M."/>
            <person name="Muniz J."/>
            <person name="Nguyen L."/>
            <person name="Osuji N."/>
            <person name="Pu L.-L."/>
            <person name="Puazo M."/>
            <person name="Skinner E."/>
            <person name="Qu C."/>
            <person name="Quiroz J."/>
            <person name="Raj R."/>
            <person name="Weissenberger G."/>
            <person name="Xin Y."/>
            <person name="Zou X."/>
            <person name="Han Y."/>
            <person name="Worley K."/>
            <person name="Muzny D."/>
            <person name="Gibbs R."/>
        </authorList>
    </citation>
    <scope>NUCLEOTIDE SEQUENCE</scope>
    <source>
        <strain evidence="4">HAZT.00-mixed</strain>
        <tissue evidence="4">Whole organism</tissue>
    </source>
</reference>
<dbReference type="InterPro" id="IPR036390">
    <property type="entry name" value="WH_DNA-bd_sf"/>
</dbReference>
<dbReference type="SUPFAM" id="SSF46785">
    <property type="entry name" value="Winged helix' DNA-binding domain"/>
    <property type="match status" value="5"/>
</dbReference>
<feature type="compositionally biased region" description="Basic and acidic residues" evidence="2">
    <location>
        <begin position="226"/>
        <end position="235"/>
    </location>
</feature>
<gene>
    <name evidence="6" type="primary">LOC108665925</name>
    <name evidence="4" type="ORF">HAZT_HAZT006116</name>
</gene>
<dbReference type="EMBL" id="JQDR03005880">
    <property type="protein sequence ID" value="KAA0201076.1"/>
    <property type="molecule type" value="Genomic_DNA"/>
</dbReference>
<feature type="region of interest" description="Disordered" evidence="2">
    <location>
        <begin position="917"/>
        <end position="978"/>
    </location>
</feature>
<protein>
    <submittedName>
        <fullName evidence="4">Putative RFX DNA-binding domain protein</fullName>
    </submittedName>
    <submittedName>
        <fullName evidence="6">Uncharacterized protein LOC108665925 isoform X1</fullName>
    </submittedName>
</protein>
<reference evidence="6" key="4">
    <citation type="submission" date="2025-04" db="UniProtKB">
        <authorList>
            <consortium name="RefSeq"/>
        </authorList>
    </citation>
    <scope>IDENTIFICATION</scope>
    <source>
        <tissue evidence="6">Whole organism</tissue>
    </source>
</reference>
<dbReference type="PANTHER" id="PTHR12619">
    <property type="entry name" value="RFX TRANSCRIPTION FACTOR FAMILY"/>
    <property type="match status" value="1"/>
</dbReference>
<dbReference type="GO" id="GO:0000978">
    <property type="term" value="F:RNA polymerase II cis-regulatory region sequence-specific DNA binding"/>
    <property type="evidence" value="ECO:0007669"/>
    <property type="project" value="TreeGrafter"/>
</dbReference>
<dbReference type="OrthoDB" id="10069709at2759"/>
<accession>A0A6A0H7G0</accession>
<dbReference type="InterPro" id="IPR036388">
    <property type="entry name" value="WH-like_DNA-bd_sf"/>
</dbReference>
<keyword evidence="1 4" id="KW-0238">DNA-binding</keyword>
<evidence type="ECO:0000259" key="3">
    <source>
        <dbReference type="PROSITE" id="PS51526"/>
    </source>
</evidence>
<dbReference type="KEGG" id="hazt:108665925"/>
<dbReference type="Gene3D" id="1.10.10.10">
    <property type="entry name" value="Winged helix-like DNA-binding domain superfamily/Winged helix DNA-binding domain"/>
    <property type="match status" value="5"/>
</dbReference>
<feature type="domain" description="RFX-type winged-helix" evidence="3">
    <location>
        <begin position="560"/>
        <end position="635"/>
    </location>
</feature>
<dbReference type="InterPro" id="IPR039779">
    <property type="entry name" value="RFX-like"/>
</dbReference>
<sequence>MVSRSPVGTMAQSCAQAQAWVRDNYERNTDGVVAKSVIYKNYEDYCREHNRPIMETSIFGRVVKQVFPGVNIRRLGGRENLKYYYCGIHAQESSPYVSDNNNTTRPKRKQRKRDVITDKAEAHNMFLWLCANYAEESESTIPISDIYSHYIQCSATWTNEPLSNQQFTTLITSVFFRIAKRKIGPKSPQQNVFVGIAQRPVPLDSASASQVYASLREAVASAEKFASVREGSHTPDDDDEYSCRTPESEGSDMSAGNSENSCSEIKQECLPDSFHLFDQHHHHESVLDDSMFKNEPVDYSIGALRLKDEPVESMAHVKEEKLGVSHMTCFSLGTPNSRTSHLLDSPSPSPSPPQKSSKNRIYKPRFHIDYHDSNWSSIPEIKSENNHGPSEIEDNGESVLRTWLLECLEVCEDVGVNSEQLYAYYLKYCNMINTKVLHYGPFGYVLSQTFPTIDLVSFSSGVTVFAGVRVVHNSDIDRRVDEVPLRTDALEISQSWDSQHQPSLERNSPPCLSSSPINLEDEEDDEDILDDGFSGNRYRETLDDDVNSIPEVMRDGKYYLKNWLMDNFEPVPEACVLKADAYRHYEQYARSVIQTPFEMNVFGKIVRQVFPKVSIRRLGGRQKPQYHYCGITAKPTSHLYPLLSAKDPAQRSRKKEIATDNRTAEVVIDWLKRNYEPTKDRLIPKSHVFTNYNAYCSSIGENPVSINYFGKLVKHCFPHVEVRKFGGRTDPNWYYHGLCPRDPTLLEHSMSIEEFHDSERDPCSTSSTSQPYSSLSSSYPIAVPGSGATLPLDSPYSGSPQLTPSRASQYLSHHLLQHKHLSSPLSSSPSMEITPDPYPRSPGLSRAFEERLMTQTIIDRNRVMVRSPYEPDMAPDIFPRSPEETPAQTCRSPTAPVTDAAACAVFNMSTHHYLPSALPSSSPNSKRTAHVTHSPPRFTPRGPMSQAQSILTDPNASHKRIKHQMTPQDYGAIYSGRS</sequence>
<evidence type="ECO:0000256" key="2">
    <source>
        <dbReference type="SAM" id="MobiDB-lite"/>
    </source>
</evidence>
<feature type="region of interest" description="Disordered" evidence="2">
    <location>
        <begin position="338"/>
        <end position="359"/>
    </location>
</feature>
<feature type="compositionally biased region" description="Polar residues" evidence="2">
    <location>
        <begin position="945"/>
        <end position="955"/>
    </location>
</feature>
<evidence type="ECO:0000256" key="1">
    <source>
        <dbReference type="ARBA" id="ARBA00023125"/>
    </source>
</evidence>
<feature type="region of interest" description="Disordered" evidence="2">
    <location>
        <begin position="821"/>
        <end position="844"/>
    </location>
</feature>